<protein>
    <recommendedName>
        <fullName evidence="5">tRNA (uracil(54)-C(5))-methyltransferase</fullName>
        <ecNumber evidence="5">2.1.1.35</ecNumber>
    </recommendedName>
</protein>
<evidence type="ECO:0000259" key="8">
    <source>
        <dbReference type="Pfam" id="PF00076"/>
    </source>
</evidence>
<dbReference type="EMBL" id="JARGDH010000003">
    <property type="protein sequence ID" value="KAL0272185.1"/>
    <property type="molecule type" value="Genomic_DNA"/>
</dbReference>
<dbReference type="EMBL" id="JARGDH010000003">
    <property type="protein sequence ID" value="KAL0272186.1"/>
    <property type="molecule type" value="Genomic_DNA"/>
</dbReference>
<dbReference type="PANTHER" id="PTHR45904">
    <property type="entry name" value="TRNA (URACIL-5-)-METHYLTRANSFERASE"/>
    <property type="match status" value="1"/>
</dbReference>
<reference evidence="9" key="1">
    <citation type="journal article" date="2024" name="Gigascience">
        <title>Chromosome-level genome of the poultry shaft louse Menopon gallinae provides insight into the host-switching and adaptive evolution of parasitic lice.</title>
        <authorList>
            <person name="Xu Y."/>
            <person name="Ma L."/>
            <person name="Liu S."/>
            <person name="Liang Y."/>
            <person name="Liu Q."/>
            <person name="He Z."/>
            <person name="Tian L."/>
            <person name="Duan Y."/>
            <person name="Cai W."/>
            <person name="Li H."/>
            <person name="Song F."/>
        </authorList>
    </citation>
    <scope>NUCLEOTIDE SEQUENCE</scope>
    <source>
        <strain evidence="9">Cailab_2023a</strain>
    </source>
</reference>
<organism evidence="9">
    <name type="scientific">Menopon gallinae</name>
    <name type="common">poultry shaft louse</name>
    <dbReference type="NCBI Taxonomy" id="328185"/>
    <lineage>
        <taxon>Eukaryota</taxon>
        <taxon>Metazoa</taxon>
        <taxon>Ecdysozoa</taxon>
        <taxon>Arthropoda</taxon>
        <taxon>Hexapoda</taxon>
        <taxon>Insecta</taxon>
        <taxon>Pterygota</taxon>
        <taxon>Neoptera</taxon>
        <taxon>Paraneoptera</taxon>
        <taxon>Psocodea</taxon>
        <taxon>Troctomorpha</taxon>
        <taxon>Phthiraptera</taxon>
        <taxon>Amblycera</taxon>
        <taxon>Menoponidae</taxon>
        <taxon>Menopon</taxon>
    </lineage>
</organism>
<feature type="active site" description="Nucleophile" evidence="7">
    <location>
        <position position="540"/>
    </location>
</feature>
<feature type="binding site" evidence="7">
    <location>
        <position position="512"/>
    </location>
    <ligand>
        <name>S-adenosyl-L-methionine</name>
        <dbReference type="ChEBI" id="CHEBI:59789"/>
    </ligand>
</feature>
<dbReference type="Pfam" id="PF00076">
    <property type="entry name" value="RRM_1"/>
    <property type="match status" value="1"/>
</dbReference>
<comment type="similarity">
    <text evidence="7">Belongs to the class I-like SAM-binding methyltransferase superfamily. RNA M5U methyltransferase family.</text>
</comment>
<dbReference type="InterPro" id="IPR035979">
    <property type="entry name" value="RBD_domain_sf"/>
</dbReference>
<accession>A0AAW2HRU6</accession>
<comment type="catalytic activity">
    <reaction evidence="6">
        <text>uridine(54) in tRNA + S-adenosyl-L-methionine = 5-methyluridine(54) in tRNA + S-adenosyl-L-homocysteine + H(+)</text>
        <dbReference type="Rhea" id="RHEA:42712"/>
        <dbReference type="Rhea" id="RHEA-COMP:10167"/>
        <dbReference type="Rhea" id="RHEA-COMP:10193"/>
        <dbReference type="ChEBI" id="CHEBI:15378"/>
        <dbReference type="ChEBI" id="CHEBI:57856"/>
        <dbReference type="ChEBI" id="CHEBI:59789"/>
        <dbReference type="ChEBI" id="CHEBI:65315"/>
        <dbReference type="ChEBI" id="CHEBI:74447"/>
        <dbReference type="EC" id="2.1.1.35"/>
    </reaction>
    <physiologicalReaction direction="left-to-right" evidence="6">
        <dbReference type="Rhea" id="RHEA:42713"/>
    </physiologicalReaction>
</comment>
<dbReference type="GO" id="GO:0030697">
    <property type="term" value="F:tRNA (uracil(54)-C5)-methyltransferase activity, S-adenosyl methionine-dependent"/>
    <property type="evidence" value="ECO:0007669"/>
    <property type="project" value="UniProtKB-EC"/>
</dbReference>
<dbReference type="SUPFAM" id="SSF54928">
    <property type="entry name" value="RNA-binding domain, RBD"/>
    <property type="match status" value="1"/>
</dbReference>
<dbReference type="SUPFAM" id="SSF53335">
    <property type="entry name" value="S-adenosyl-L-methionine-dependent methyltransferases"/>
    <property type="match status" value="1"/>
</dbReference>
<dbReference type="InterPro" id="IPR000504">
    <property type="entry name" value="RRM_dom"/>
</dbReference>
<evidence type="ECO:0000256" key="1">
    <source>
        <dbReference type="ARBA" id="ARBA00022603"/>
    </source>
</evidence>
<evidence type="ECO:0000256" key="7">
    <source>
        <dbReference type="PROSITE-ProRule" id="PRU01024"/>
    </source>
</evidence>
<dbReference type="InterPro" id="IPR045850">
    <property type="entry name" value="TRM2_met"/>
</dbReference>
<evidence type="ECO:0000256" key="3">
    <source>
        <dbReference type="ARBA" id="ARBA00022691"/>
    </source>
</evidence>
<sequence length="595" mass="67170">MDEAYIEQVPNLNRMEENHYEGSICKEKSNPAIDTVGNSNTTETDPFAYLERSDFTSEKFKIEIRNLPKRYGLRELKKLLNQKLKLGSNKIKVPSKNSFWIYVCFRSEEDKKKAIETLNGYKWKGNVLSADTALAVPDPLVKKRMLDRGSEQDNNKKLKLNAGSEKDKLMEAVAPLSMLPYEEQLVQKKQVIFDVLKSLGDELVKVNPELGPIIKAKKEKYNGLPCEVWPIRHAELTSDGYRNKCEFTIGINEGSGLRTIGFRLGSYVTGSVAVAPIDDVPNVPKRMKEVVSIFQNFIRNSDLDVFHPVKQEGFWRQLTVRYGFRTDQLMLIVGVHPQKLTDCELKKIMEDIKQFFSEGDGKSCEVTSLFVQLIEKKKSQEDETVYHHIMGEKCIYEKLLNRNFRISPQAFFQINTSATEVLYNSIAELAGLNENVTLLDICCGTGSIGICLSDKCGEVLGLEISSKAVEDAKENAAANNIKNAQFFAGKAEEILSSVAFRASNDTIIAIADPPRAGLHQNALVQLRKSQHINKLVYVSCEPKLAVKNFIALGRAPSKMYQREPFLPVKAVPVDLFPHTKHCELLIYFERVLTES</sequence>
<keyword evidence="3 7" id="KW-0949">S-adenosyl-L-methionine</keyword>
<dbReference type="InterPro" id="IPR010280">
    <property type="entry name" value="U5_MeTrfase_fam"/>
</dbReference>
<dbReference type="CDD" id="cd02440">
    <property type="entry name" value="AdoMet_MTases"/>
    <property type="match status" value="1"/>
</dbReference>
<comment type="caution">
    <text evidence="7">Lacks conserved residue(s) required for the propagation of feature annotation.</text>
</comment>
<dbReference type="Gene3D" id="3.40.50.150">
    <property type="entry name" value="Vaccinia Virus protein VP39"/>
    <property type="match status" value="1"/>
</dbReference>
<evidence type="ECO:0000256" key="4">
    <source>
        <dbReference type="ARBA" id="ARBA00022884"/>
    </source>
</evidence>
<dbReference type="AlphaFoldDB" id="A0AAW2HRU6"/>
<dbReference type="EC" id="2.1.1.35" evidence="5"/>
<dbReference type="GO" id="GO:0006396">
    <property type="term" value="P:RNA processing"/>
    <property type="evidence" value="ECO:0007669"/>
    <property type="project" value="InterPro"/>
</dbReference>
<evidence type="ECO:0000256" key="5">
    <source>
        <dbReference type="ARBA" id="ARBA00033763"/>
    </source>
</evidence>
<feature type="binding site" evidence="7">
    <location>
        <position position="413"/>
    </location>
    <ligand>
        <name>S-adenosyl-L-methionine</name>
        <dbReference type="ChEBI" id="CHEBI:59789"/>
    </ligand>
</feature>
<evidence type="ECO:0000313" key="9">
    <source>
        <dbReference type="EMBL" id="KAL0272185.1"/>
    </source>
</evidence>
<dbReference type="GO" id="GO:0032259">
    <property type="term" value="P:methylation"/>
    <property type="evidence" value="ECO:0007669"/>
    <property type="project" value="UniProtKB-KW"/>
</dbReference>
<dbReference type="Gene3D" id="2.40.50.1070">
    <property type="match status" value="1"/>
</dbReference>
<proteinExistence type="inferred from homology"/>
<dbReference type="Pfam" id="PF05958">
    <property type="entry name" value="tRNA_U5-meth_tr"/>
    <property type="match status" value="1"/>
</dbReference>
<keyword evidence="4" id="KW-0694">RNA-binding</keyword>
<dbReference type="PROSITE" id="PS51687">
    <property type="entry name" value="SAM_MT_RNA_M5U"/>
    <property type="match status" value="1"/>
</dbReference>
<comment type="caution">
    <text evidence="9">The sequence shown here is derived from an EMBL/GenBank/DDBJ whole genome shotgun (WGS) entry which is preliminary data.</text>
</comment>
<feature type="binding site" evidence="7">
    <location>
        <position position="463"/>
    </location>
    <ligand>
        <name>S-adenosyl-L-methionine</name>
        <dbReference type="ChEBI" id="CHEBI:59789"/>
    </ligand>
</feature>
<dbReference type="GO" id="GO:0003723">
    <property type="term" value="F:RNA binding"/>
    <property type="evidence" value="ECO:0007669"/>
    <property type="project" value="UniProtKB-KW"/>
</dbReference>
<dbReference type="InterPro" id="IPR012677">
    <property type="entry name" value="Nucleotide-bd_a/b_plait_sf"/>
</dbReference>
<evidence type="ECO:0000256" key="6">
    <source>
        <dbReference type="ARBA" id="ARBA00047278"/>
    </source>
</evidence>
<dbReference type="Gene3D" id="3.30.70.330">
    <property type="match status" value="1"/>
</dbReference>
<dbReference type="PANTHER" id="PTHR45904:SF2">
    <property type="entry name" value="TRNA (URACIL-5-)-METHYLTRANSFERASE HOMOLOG A"/>
    <property type="match status" value="1"/>
</dbReference>
<gene>
    <name evidence="9" type="ORF">PYX00_005262</name>
</gene>
<evidence type="ECO:0000256" key="2">
    <source>
        <dbReference type="ARBA" id="ARBA00022679"/>
    </source>
</evidence>
<keyword evidence="2 7" id="KW-0808">Transferase</keyword>
<feature type="domain" description="RRM" evidence="8">
    <location>
        <begin position="64"/>
        <end position="128"/>
    </location>
</feature>
<name>A0AAW2HRU6_9NEOP</name>
<dbReference type="InterPro" id="IPR029063">
    <property type="entry name" value="SAM-dependent_MTases_sf"/>
</dbReference>
<keyword evidence="1 7" id="KW-0489">Methyltransferase</keyword>